<evidence type="ECO:0000313" key="1">
    <source>
        <dbReference type="EMBL" id="KAF4129887.1"/>
    </source>
</evidence>
<comment type="caution">
    <text evidence="1">The sequence shown here is derived from an EMBL/GenBank/DDBJ whole genome shotgun (WGS) entry which is preliminary data.</text>
</comment>
<proteinExistence type="predicted"/>
<gene>
    <name evidence="1" type="ORF">GN958_ATG20890</name>
</gene>
<reference evidence="1" key="1">
    <citation type="submission" date="2020-03" db="EMBL/GenBank/DDBJ databases">
        <title>Hybrid Assembly of Korean Phytophthora infestans isolates.</title>
        <authorList>
            <person name="Prokchorchik M."/>
            <person name="Lee Y."/>
            <person name="Seo J."/>
            <person name="Cho J.-H."/>
            <person name="Park Y.-E."/>
            <person name="Jang D.-C."/>
            <person name="Im J.-S."/>
            <person name="Choi J.-G."/>
            <person name="Park H.-J."/>
            <person name="Lee G.-B."/>
            <person name="Lee Y.-G."/>
            <person name="Hong S.-Y."/>
            <person name="Cho K."/>
            <person name="Sohn K.H."/>
        </authorList>
    </citation>
    <scope>NUCLEOTIDE SEQUENCE</scope>
    <source>
        <strain evidence="1">KR_2_A2</strain>
    </source>
</reference>
<organism evidence="1 2">
    <name type="scientific">Phytophthora infestans</name>
    <name type="common">Potato late blight agent</name>
    <name type="synonym">Botrytis infestans</name>
    <dbReference type="NCBI Taxonomy" id="4787"/>
    <lineage>
        <taxon>Eukaryota</taxon>
        <taxon>Sar</taxon>
        <taxon>Stramenopiles</taxon>
        <taxon>Oomycota</taxon>
        <taxon>Peronosporomycetes</taxon>
        <taxon>Peronosporales</taxon>
        <taxon>Peronosporaceae</taxon>
        <taxon>Phytophthora</taxon>
    </lineage>
</organism>
<sequence>MSYLPEPQPRICMVVNAQQPVTIVNRNALSRSFWFFASQRLALYIVRLHPIDKSILENETSAVVAEVVDVVRWLIVVVADV</sequence>
<accession>A0A8S9TSH1</accession>
<dbReference type="EMBL" id="JAACNO010002905">
    <property type="protein sequence ID" value="KAF4129887.1"/>
    <property type="molecule type" value="Genomic_DNA"/>
</dbReference>
<name>A0A8S9TSH1_PHYIN</name>
<protein>
    <submittedName>
        <fullName evidence="1">Uncharacterized protein</fullName>
    </submittedName>
</protein>
<evidence type="ECO:0000313" key="2">
    <source>
        <dbReference type="Proteomes" id="UP000704712"/>
    </source>
</evidence>
<dbReference type="Proteomes" id="UP000704712">
    <property type="component" value="Unassembled WGS sequence"/>
</dbReference>
<dbReference type="AlphaFoldDB" id="A0A8S9TSH1"/>